<dbReference type="PANTHER" id="PTHR43245">
    <property type="entry name" value="BIFUNCTIONAL POLYMYXIN RESISTANCE PROTEIN ARNA"/>
    <property type="match status" value="1"/>
</dbReference>
<dbReference type="SUPFAM" id="SSF51735">
    <property type="entry name" value="NAD(P)-binding Rossmann-fold domains"/>
    <property type="match status" value="1"/>
</dbReference>
<dbReference type="Gene3D" id="3.40.50.720">
    <property type="entry name" value="NAD(P)-binding Rossmann-like Domain"/>
    <property type="match status" value="1"/>
</dbReference>
<protein>
    <recommendedName>
        <fullName evidence="2">NAD-dependent epimerase/dehydratase domain-containing protein</fullName>
    </recommendedName>
</protein>
<proteinExistence type="predicted"/>
<evidence type="ECO:0000313" key="3">
    <source>
        <dbReference type="EMBL" id="KKL23888.1"/>
    </source>
</evidence>
<feature type="compositionally biased region" description="Basic and acidic residues" evidence="1">
    <location>
        <begin position="139"/>
        <end position="151"/>
    </location>
</feature>
<name>A0A0F9EJ02_9ZZZZ</name>
<feature type="region of interest" description="Disordered" evidence="1">
    <location>
        <begin position="131"/>
        <end position="151"/>
    </location>
</feature>
<dbReference type="EMBL" id="LAZR01036802">
    <property type="protein sequence ID" value="KKL23888.1"/>
    <property type="molecule type" value="Genomic_DNA"/>
</dbReference>
<reference evidence="3" key="1">
    <citation type="journal article" date="2015" name="Nature">
        <title>Complex archaea that bridge the gap between prokaryotes and eukaryotes.</title>
        <authorList>
            <person name="Spang A."/>
            <person name="Saw J.H."/>
            <person name="Jorgensen S.L."/>
            <person name="Zaremba-Niedzwiedzka K."/>
            <person name="Martijn J."/>
            <person name="Lind A.E."/>
            <person name="van Eijk R."/>
            <person name="Schleper C."/>
            <person name="Guy L."/>
            <person name="Ettema T.J."/>
        </authorList>
    </citation>
    <scope>NUCLEOTIDE SEQUENCE</scope>
</reference>
<sequence>MSGNELALVSGCPGWLGNRLLHFLVNPHPDYPADREKLSFSRIRCLVLPGTPTERLRQIAPDVELVEGDIRDPAAVGRFVGRAEGATVFHLAGIIHPKRVRDLYAINAEGTRHLIAAAAAAGCRRIVATSSNSPAGVSRDPKELFDESHPDRPYMNYGRSKALMEDALKGAHQGGAIETTILRPCWFYGPEQPERQTTFFTMIKEGKAPIAGNGESRRSMSYVDNASLGLLLAGANPKAAGETYWIADARPYSMNEVVDTVEELLQQDFGMTVAGKRMHLPSIASEVAFVVDLAMQRVGLYDQRIHVLSEMNKTIACSIDKARRELGYEPGVELHEGMRRSIEWCLQNDQSI</sequence>
<dbReference type="InterPro" id="IPR001509">
    <property type="entry name" value="Epimerase_deHydtase"/>
</dbReference>
<comment type="caution">
    <text evidence="3">The sequence shown here is derived from an EMBL/GenBank/DDBJ whole genome shotgun (WGS) entry which is preliminary data.</text>
</comment>
<organism evidence="3">
    <name type="scientific">marine sediment metagenome</name>
    <dbReference type="NCBI Taxonomy" id="412755"/>
    <lineage>
        <taxon>unclassified sequences</taxon>
        <taxon>metagenomes</taxon>
        <taxon>ecological metagenomes</taxon>
    </lineage>
</organism>
<dbReference type="InterPro" id="IPR036291">
    <property type="entry name" value="NAD(P)-bd_dom_sf"/>
</dbReference>
<dbReference type="InterPro" id="IPR050177">
    <property type="entry name" value="Lipid_A_modif_metabolic_enz"/>
</dbReference>
<evidence type="ECO:0000256" key="1">
    <source>
        <dbReference type="SAM" id="MobiDB-lite"/>
    </source>
</evidence>
<dbReference type="AlphaFoldDB" id="A0A0F9EJ02"/>
<feature type="domain" description="NAD-dependent epimerase/dehydratase" evidence="2">
    <location>
        <begin position="8"/>
        <end position="246"/>
    </location>
</feature>
<evidence type="ECO:0000259" key="2">
    <source>
        <dbReference type="Pfam" id="PF01370"/>
    </source>
</evidence>
<dbReference type="Pfam" id="PF01370">
    <property type="entry name" value="Epimerase"/>
    <property type="match status" value="1"/>
</dbReference>
<accession>A0A0F9EJ02</accession>
<gene>
    <name evidence="3" type="ORF">LCGC14_2420870</name>
</gene>